<dbReference type="RefSeq" id="WP_133275033.1">
    <property type="nucleotide sequence ID" value="NZ_CP037933.1"/>
</dbReference>
<organism evidence="1 2">
    <name type="scientific">Flavobacterium nackdongense</name>
    <dbReference type="NCBI Taxonomy" id="2547394"/>
    <lineage>
        <taxon>Bacteria</taxon>
        <taxon>Pseudomonadati</taxon>
        <taxon>Bacteroidota</taxon>
        <taxon>Flavobacteriia</taxon>
        <taxon>Flavobacteriales</taxon>
        <taxon>Flavobacteriaceae</taxon>
        <taxon>Flavobacterium</taxon>
    </lineage>
</organism>
<accession>A0A4V1AGB9</accession>
<dbReference type="AlphaFoldDB" id="A0A4V1AGB9"/>
<proteinExistence type="predicted"/>
<sequence length="77" mass="9192">MKAIKQIIDVENHTFSVVLPKDFTAKRVEVIILPSNPEDDIPQWQQEKSERRYKYYLQNLEIAILNEDFMKKLDVLN</sequence>
<keyword evidence="2" id="KW-1185">Reference proteome</keyword>
<dbReference type="EMBL" id="CP037933">
    <property type="protein sequence ID" value="QBN17502.1"/>
    <property type="molecule type" value="Genomic_DNA"/>
</dbReference>
<dbReference type="Proteomes" id="UP000291124">
    <property type="component" value="Chromosome"/>
</dbReference>
<evidence type="ECO:0000313" key="2">
    <source>
        <dbReference type="Proteomes" id="UP000291124"/>
    </source>
</evidence>
<dbReference type="OrthoDB" id="964294at2"/>
<dbReference type="KEGG" id="fnk:E1750_01385"/>
<gene>
    <name evidence="1" type="ORF">E1750_01385</name>
</gene>
<evidence type="ECO:0000313" key="1">
    <source>
        <dbReference type="EMBL" id="QBN17502.1"/>
    </source>
</evidence>
<name>A0A4V1AGB9_9FLAO</name>
<protein>
    <submittedName>
        <fullName evidence="1">Uncharacterized protein</fullName>
    </submittedName>
</protein>
<reference evidence="2" key="1">
    <citation type="submission" date="2019-03" db="EMBL/GenBank/DDBJ databases">
        <title>Flavobacterium sp.</title>
        <authorList>
            <person name="Kim H."/>
        </authorList>
    </citation>
    <scope>NUCLEOTIDE SEQUENCE [LARGE SCALE GENOMIC DNA]</scope>
    <source>
        <strain evidence="2">GS13</strain>
    </source>
</reference>